<dbReference type="InterPro" id="IPR036322">
    <property type="entry name" value="WD40_repeat_dom_sf"/>
</dbReference>
<dbReference type="InterPro" id="IPR036047">
    <property type="entry name" value="F-box-like_dom_sf"/>
</dbReference>
<evidence type="ECO:0000313" key="8">
    <source>
        <dbReference type="Proteomes" id="UP001362899"/>
    </source>
</evidence>
<dbReference type="Pfam" id="PF12937">
    <property type="entry name" value="F-box-like"/>
    <property type="match status" value="1"/>
</dbReference>
<feature type="repeat" description="WD" evidence="4">
    <location>
        <begin position="583"/>
        <end position="622"/>
    </location>
</feature>
<evidence type="ECO:0000256" key="2">
    <source>
        <dbReference type="ARBA" id="ARBA00022737"/>
    </source>
</evidence>
<evidence type="ECO:0000256" key="5">
    <source>
        <dbReference type="SAM" id="MobiDB-lite"/>
    </source>
</evidence>
<feature type="region of interest" description="Disordered" evidence="5">
    <location>
        <begin position="229"/>
        <end position="267"/>
    </location>
</feature>
<dbReference type="GO" id="GO:0016874">
    <property type="term" value="F:ligase activity"/>
    <property type="evidence" value="ECO:0007669"/>
    <property type="project" value="UniProtKB-KW"/>
</dbReference>
<dbReference type="PROSITE" id="PS50294">
    <property type="entry name" value="WD_REPEATS_REGION"/>
    <property type="match status" value="4"/>
</dbReference>
<dbReference type="PANTHER" id="PTHR19872:SF9">
    <property type="entry name" value="UBIQUITIN-BINDING SDF UBIQUITIN LIGASE COMPLEX SUBUNIT"/>
    <property type="match status" value="1"/>
</dbReference>
<keyword evidence="3" id="KW-0833">Ubl conjugation pathway</keyword>
<keyword evidence="2" id="KW-0677">Repeat</keyword>
<protein>
    <submittedName>
        <fullName evidence="7">Ubiquitin-binding SDF ubiquitin ligase complex subunit</fullName>
    </submittedName>
</protein>
<feature type="compositionally biased region" description="Polar residues" evidence="5">
    <location>
        <begin position="229"/>
        <end position="239"/>
    </location>
</feature>
<name>A0AAV5RJC3_STABA</name>
<feature type="repeat" description="WD" evidence="4">
    <location>
        <begin position="365"/>
        <end position="404"/>
    </location>
</feature>
<dbReference type="EMBL" id="BTGC01000008">
    <property type="protein sequence ID" value="GMM51654.1"/>
    <property type="molecule type" value="Genomic_DNA"/>
</dbReference>
<dbReference type="Gene3D" id="1.20.1280.50">
    <property type="match status" value="1"/>
</dbReference>
<evidence type="ECO:0000256" key="3">
    <source>
        <dbReference type="ARBA" id="ARBA00022786"/>
    </source>
</evidence>
<dbReference type="SMART" id="SM00320">
    <property type="entry name" value="WD40"/>
    <property type="match status" value="7"/>
</dbReference>
<dbReference type="Proteomes" id="UP001362899">
    <property type="component" value="Unassembled WGS sequence"/>
</dbReference>
<feature type="repeat" description="WD" evidence="4">
    <location>
        <begin position="325"/>
        <end position="364"/>
    </location>
</feature>
<reference evidence="7 8" key="1">
    <citation type="journal article" date="2023" name="Elife">
        <title>Identification of key yeast species and microbe-microbe interactions impacting larval growth of Drosophila in the wild.</title>
        <authorList>
            <person name="Mure A."/>
            <person name="Sugiura Y."/>
            <person name="Maeda R."/>
            <person name="Honda K."/>
            <person name="Sakurai N."/>
            <person name="Takahashi Y."/>
            <person name="Watada M."/>
            <person name="Katoh T."/>
            <person name="Gotoh A."/>
            <person name="Gotoh Y."/>
            <person name="Taniguchi I."/>
            <person name="Nakamura K."/>
            <person name="Hayashi T."/>
            <person name="Katayama T."/>
            <person name="Uemura T."/>
            <person name="Hattori Y."/>
        </authorList>
    </citation>
    <scope>NUCLEOTIDE SEQUENCE [LARGE SCALE GENOMIC DNA]</scope>
    <source>
        <strain evidence="7 8">SB-73</strain>
    </source>
</reference>
<feature type="repeat" description="WD" evidence="4">
    <location>
        <begin position="560"/>
        <end position="582"/>
    </location>
</feature>
<feature type="repeat" description="WD" evidence="4">
    <location>
        <begin position="405"/>
        <end position="444"/>
    </location>
</feature>
<accession>A0AAV5RJC3</accession>
<dbReference type="CDD" id="cd00200">
    <property type="entry name" value="WD40"/>
    <property type="match status" value="1"/>
</dbReference>
<dbReference type="Gene3D" id="2.130.10.10">
    <property type="entry name" value="YVTN repeat-like/Quinoprotein amine dehydrogenase"/>
    <property type="match status" value="3"/>
</dbReference>
<feature type="compositionally biased region" description="Low complexity" evidence="5">
    <location>
        <begin position="240"/>
        <end position="253"/>
    </location>
</feature>
<evidence type="ECO:0000256" key="4">
    <source>
        <dbReference type="PROSITE-ProRule" id="PRU00221"/>
    </source>
</evidence>
<feature type="domain" description="F-box" evidence="6">
    <location>
        <begin position="141"/>
        <end position="187"/>
    </location>
</feature>
<dbReference type="PROSITE" id="PS50181">
    <property type="entry name" value="FBOX"/>
    <property type="match status" value="1"/>
</dbReference>
<dbReference type="SUPFAM" id="SSF50978">
    <property type="entry name" value="WD40 repeat-like"/>
    <property type="match status" value="1"/>
</dbReference>
<proteinExistence type="predicted"/>
<dbReference type="Pfam" id="PF00400">
    <property type="entry name" value="WD40"/>
    <property type="match status" value="7"/>
</dbReference>
<dbReference type="PROSITE" id="PS00678">
    <property type="entry name" value="WD_REPEATS_1"/>
    <property type="match status" value="2"/>
</dbReference>
<dbReference type="SMART" id="SM00256">
    <property type="entry name" value="FBOX"/>
    <property type="match status" value="1"/>
</dbReference>
<feature type="repeat" description="WD" evidence="4">
    <location>
        <begin position="444"/>
        <end position="485"/>
    </location>
</feature>
<dbReference type="InterPro" id="IPR051075">
    <property type="entry name" value="SCF_subunit_WD-repeat"/>
</dbReference>
<dbReference type="CDD" id="cd22147">
    <property type="entry name" value="F-box_SpPof1-like"/>
    <property type="match status" value="1"/>
</dbReference>
<keyword evidence="8" id="KW-1185">Reference proteome</keyword>
<keyword evidence="1 4" id="KW-0853">WD repeat</keyword>
<organism evidence="7 8">
    <name type="scientific">Starmerella bacillaris</name>
    <name type="common">Yeast</name>
    <name type="synonym">Candida zemplinina</name>
    <dbReference type="NCBI Taxonomy" id="1247836"/>
    <lineage>
        <taxon>Eukaryota</taxon>
        <taxon>Fungi</taxon>
        <taxon>Dikarya</taxon>
        <taxon>Ascomycota</taxon>
        <taxon>Saccharomycotina</taxon>
        <taxon>Dipodascomycetes</taxon>
        <taxon>Dipodascales</taxon>
        <taxon>Trichomonascaceae</taxon>
        <taxon>Starmerella</taxon>
    </lineage>
</organism>
<sequence length="656" mass="73303">MVHKQDGNENAENDTPTMNVTEKALSSYQNKSRLAQTAESSAEMVSAYINRRGKKMLQKNFCYRHRPENANHLPDEHTMDELKKDLESLPEEDSLAISHMWSLFRAANSAQRRIIMKGMLSQCCSPQLSDVASTTKELLRIDFVSSLPIELAFKVLGYLDATSLCNAAMVCKRWKRLADDDVVWYHLCEQHIDKKCTTCGWGLPLLERRRLKRSKQAVIDRLESLSNSDSNAPFNQVQQGSTTSGTTNNALTTVNPSTSGIDSLNAPVAGTTRKSGLEVAAKRPCCPPALAEDSEERSTRPWKEIYLERYKIENNWRLGKCVVKDFQHNSPILCLQFDEQYMITGTCDGYVNIWDVESRKLIHQLYGHIRGVSALKFDSCKLVTGSWDQSVRVWNYRTGECLCTFGGHESKILCIDFDSNLIAAGSADATVKIWDFVTKSCFTLRGHKGPVHSVRIHKASNTLFTSSEDCTVLMWSLDEKKIIRAFGGPENGPLAHVGHIQYALPMTLEHLEGENDLDHHILAHANVDGLTTLGELSEMHRDASATSVDEEHRATWPTHLLTASLDNTIKLWDICTGKCVRTLFGHIDGVWCIAANHFRIVSGAQDKMVKVWDVQSGKCWHTYSGHVKAVSCVGITDVGFASGGDDGLVKLYSFDN</sequence>
<dbReference type="PANTHER" id="PTHR19872">
    <property type="entry name" value="UBIQUITIN LIGASE SPECIFICITY FACTOR/HREP PROTEIN"/>
    <property type="match status" value="1"/>
</dbReference>
<dbReference type="PRINTS" id="PR00320">
    <property type="entry name" value="GPROTEINBRPT"/>
</dbReference>
<comment type="caution">
    <text evidence="7">The sequence shown here is derived from an EMBL/GenBank/DDBJ whole genome shotgun (WGS) entry which is preliminary data.</text>
</comment>
<dbReference type="PROSITE" id="PS50082">
    <property type="entry name" value="WD_REPEATS_2"/>
    <property type="match status" value="6"/>
</dbReference>
<evidence type="ECO:0000313" key="7">
    <source>
        <dbReference type="EMBL" id="GMM51654.1"/>
    </source>
</evidence>
<dbReference type="InterPro" id="IPR001680">
    <property type="entry name" value="WD40_rpt"/>
</dbReference>
<dbReference type="InterPro" id="IPR001810">
    <property type="entry name" value="F-box_dom"/>
</dbReference>
<dbReference type="InterPro" id="IPR019775">
    <property type="entry name" value="WD40_repeat_CS"/>
</dbReference>
<dbReference type="AlphaFoldDB" id="A0AAV5RJC3"/>
<dbReference type="InterPro" id="IPR015943">
    <property type="entry name" value="WD40/YVTN_repeat-like_dom_sf"/>
</dbReference>
<evidence type="ECO:0000256" key="1">
    <source>
        <dbReference type="ARBA" id="ARBA00022574"/>
    </source>
</evidence>
<dbReference type="SUPFAM" id="SSF81383">
    <property type="entry name" value="F-box domain"/>
    <property type="match status" value="1"/>
</dbReference>
<dbReference type="InterPro" id="IPR020472">
    <property type="entry name" value="WD40_PAC1"/>
</dbReference>
<keyword evidence="7" id="KW-0436">Ligase</keyword>
<evidence type="ECO:0000259" key="6">
    <source>
        <dbReference type="PROSITE" id="PS50181"/>
    </source>
</evidence>
<gene>
    <name evidence="7" type="ORF">DASB73_026170</name>
</gene>